<dbReference type="PANTHER" id="PTHR12905:SF0">
    <property type="entry name" value="CALCINEURIN-LIKE PHOSPHOESTERASE DOMAIN-CONTAINING PROTEIN"/>
    <property type="match status" value="1"/>
</dbReference>
<organism evidence="2 3">
    <name type="scientific">Mycena maculata</name>
    <dbReference type="NCBI Taxonomy" id="230809"/>
    <lineage>
        <taxon>Eukaryota</taxon>
        <taxon>Fungi</taxon>
        <taxon>Dikarya</taxon>
        <taxon>Basidiomycota</taxon>
        <taxon>Agaricomycotina</taxon>
        <taxon>Agaricomycetes</taxon>
        <taxon>Agaricomycetidae</taxon>
        <taxon>Agaricales</taxon>
        <taxon>Marasmiineae</taxon>
        <taxon>Mycenaceae</taxon>
        <taxon>Mycena</taxon>
    </lineage>
</organism>
<dbReference type="Proteomes" id="UP001215280">
    <property type="component" value="Unassembled WGS sequence"/>
</dbReference>
<dbReference type="GO" id="GO:0016787">
    <property type="term" value="F:hydrolase activity"/>
    <property type="evidence" value="ECO:0007669"/>
    <property type="project" value="InterPro"/>
</dbReference>
<dbReference type="InterPro" id="IPR051693">
    <property type="entry name" value="UPF0046_metallophosphoest"/>
</dbReference>
<reference evidence="2" key="1">
    <citation type="submission" date="2023-03" db="EMBL/GenBank/DDBJ databases">
        <title>Massive genome expansion in bonnet fungi (Mycena s.s.) driven by repeated elements and novel gene families across ecological guilds.</title>
        <authorList>
            <consortium name="Lawrence Berkeley National Laboratory"/>
            <person name="Harder C.B."/>
            <person name="Miyauchi S."/>
            <person name="Viragh M."/>
            <person name="Kuo A."/>
            <person name="Thoen E."/>
            <person name="Andreopoulos B."/>
            <person name="Lu D."/>
            <person name="Skrede I."/>
            <person name="Drula E."/>
            <person name="Henrissat B."/>
            <person name="Morin E."/>
            <person name="Kohler A."/>
            <person name="Barry K."/>
            <person name="LaButti K."/>
            <person name="Morin E."/>
            <person name="Salamov A."/>
            <person name="Lipzen A."/>
            <person name="Mereny Z."/>
            <person name="Hegedus B."/>
            <person name="Baldrian P."/>
            <person name="Stursova M."/>
            <person name="Weitz H."/>
            <person name="Taylor A."/>
            <person name="Grigoriev I.V."/>
            <person name="Nagy L.G."/>
            <person name="Martin F."/>
            <person name="Kauserud H."/>
        </authorList>
    </citation>
    <scope>NUCLEOTIDE SEQUENCE</scope>
    <source>
        <strain evidence="2">CBHHK188m</strain>
    </source>
</reference>
<protein>
    <submittedName>
        <fullName evidence="2">Metallo-dependent phosphatase-like protein</fullName>
    </submittedName>
</protein>
<proteinExistence type="predicted"/>
<evidence type="ECO:0000313" key="3">
    <source>
        <dbReference type="Proteomes" id="UP001215280"/>
    </source>
</evidence>
<keyword evidence="3" id="KW-1185">Reference proteome</keyword>
<dbReference type="Pfam" id="PF00149">
    <property type="entry name" value="Metallophos"/>
    <property type="match status" value="1"/>
</dbReference>
<dbReference type="CDD" id="cd07379">
    <property type="entry name" value="MPP_239FB"/>
    <property type="match status" value="1"/>
</dbReference>
<dbReference type="Gene3D" id="3.60.21.10">
    <property type="match status" value="1"/>
</dbReference>
<dbReference type="AlphaFoldDB" id="A0AAD7HF62"/>
<sequence length="338" mass="38368">MRRTLIRSRTSVVQLEYPPEEGPRPKPQESSDAHWTRFVLISDTHTSTFPVPDGDVLLHTGDLTQMGTLKELETTMEWLYALPHQVKIVIAGNHDYALDHEWYAENWRELPFHRKEPESAEPIREFLKGPRAVRANVVYLQSEGHKFRVREGGQEWTVYGSPHTPTRGGWGFGYKPENGEALVSQFPKTDILLTHGPPRDVFDYTNRSDSAGCPALSRRVMELKPKLHAFGHIHEARGAYIHFWRPDSSPPSAQNEPQAEDVKDTFWTKIKLFKAKKALERFGISTAVPGTVVDEPFEQTVFVNGANWPAGQRAWNNGRRVKIGAVGFQPIVVDLMEA</sequence>
<accession>A0AAD7HF62</accession>
<gene>
    <name evidence="2" type="ORF">DFH07DRAFT_331790</name>
</gene>
<dbReference type="SUPFAM" id="SSF56300">
    <property type="entry name" value="Metallo-dependent phosphatases"/>
    <property type="match status" value="1"/>
</dbReference>
<comment type="caution">
    <text evidence="2">The sequence shown here is derived from an EMBL/GenBank/DDBJ whole genome shotgun (WGS) entry which is preliminary data.</text>
</comment>
<dbReference type="EMBL" id="JARJLG010000302">
    <property type="protein sequence ID" value="KAJ7718681.1"/>
    <property type="molecule type" value="Genomic_DNA"/>
</dbReference>
<dbReference type="InterPro" id="IPR004843">
    <property type="entry name" value="Calcineurin-like_PHP"/>
</dbReference>
<evidence type="ECO:0000313" key="2">
    <source>
        <dbReference type="EMBL" id="KAJ7718681.1"/>
    </source>
</evidence>
<evidence type="ECO:0000259" key="1">
    <source>
        <dbReference type="Pfam" id="PF00149"/>
    </source>
</evidence>
<dbReference type="PANTHER" id="PTHR12905">
    <property type="entry name" value="METALLOPHOSPHOESTERASE"/>
    <property type="match status" value="1"/>
</dbReference>
<feature type="domain" description="Calcineurin-like phosphoesterase" evidence="1">
    <location>
        <begin position="52"/>
        <end position="235"/>
    </location>
</feature>
<name>A0AAD7HF62_9AGAR</name>
<dbReference type="InterPro" id="IPR029052">
    <property type="entry name" value="Metallo-depent_PP-like"/>
</dbReference>